<dbReference type="EMBL" id="JGZU01000019">
    <property type="protein sequence ID" value="KFJ04280.1"/>
    <property type="molecule type" value="Genomic_DNA"/>
</dbReference>
<dbReference type="AlphaFoldDB" id="A0A087E929"/>
<evidence type="ECO:0000313" key="3">
    <source>
        <dbReference type="Proteomes" id="UP000029080"/>
    </source>
</evidence>
<name>A0A087E929_9BIFI</name>
<keyword evidence="1" id="KW-0812">Transmembrane</keyword>
<accession>A0A087E929</accession>
<evidence type="ECO:0000256" key="1">
    <source>
        <dbReference type="SAM" id="Phobius"/>
    </source>
</evidence>
<reference evidence="2 3" key="1">
    <citation type="submission" date="2014-03" db="EMBL/GenBank/DDBJ databases">
        <title>Genomics of Bifidobacteria.</title>
        <authorList>
            <person name="Ventura M."/>
            <person name="Milani C."/>
            <person name="Lugli G.A."/>
        </authorList>
    </citation>
    <scope>NUCLEOTIDE SEQUENCE [LARGE SCALE GENOMIC DNA]</scope>
    <source>
        <strain evidence="2 3">JCM 13495</strain>
    </source>
</reference>
<gene>
    <name evidence="2" type="ORF">BITS_1377</name>
</gene>
<evidence type="ECO:0000313" key="2">
    <source>
        <dbReference type="EMBL" id="KFJ04280.1"/>
    </source>
</evidence>
<dbReference type="Proteomes" id="UP000029080">
    <property type="component" value="Unassembled WGS sequence"/>
</dbReference>
<organism evidence="2 3">
    <name type="scientific">Bifidobacterium tsurumiense</name>
    <dbReference type="NCBI Taxonomy" id="356829"/>
    <lineage>
        <taxon>Bacteria</taxon>
        <taxon>Bacillati</taxon>
        <taxon>Actinomycetota</taxon>
        <taxon>Actinomycetes</taxon>
        <taxon>Bifidobacteriales</taxon>
        <taxon>Bifidobacteriaceae</taxon>
        <taxon>Bifidobacterium</taxon>
    </lineage>
</organism>
<proteinExistence type="predicted"/>
<feature type="transmembrane region" description="Helical" evidence="1">
    <location>
        <begin position="162"/>
        <end position="180"/>
    </location>
</feature>
<sequence length="232" mass="24828">MGIGLVLAILAACAYVWQTQATCGLTVWRLRTMAYAYDSSVQMQRPIGISAMLAALHAHVKAGASVHEAHARIAQGIRITHSHNSLQDVDIQMMVHDCATDREEREGHGEAVAAELGMAYRLSTTLGCGAAKCFAAVSASYKRLCIVEDLRRNAFAMPRSTVTLLSVLPFATVALGYVLGAHPLEFLVGSRLGWVFLGMGAVAYGIGMLWMQHLLCGAGDTHLALAMQEAGD</sequence>
<comment type="caution">
    <text evidence="2">The sequence shown here is derived from an EMBL/GenBank/DDBJ whole genome shotgun (WGS) entry which is preliminary data.</text>
</comment>
<keyword evidence="1" id="KW-1133">Transmembrane helix</keyword>
<feature type="transmembrane region" description="Helical" evidence="1">
    <location>
        <begin position="192"/>
        <end position="211"/>
    </location>
</feature>
<keyword evidence="3" id="KW-1185">Reference proteome</keyword>
<protein>
    <submittedName>
        <fullName evidence="2">Flp pilus assembly protein</fullName>
    </submittedName>
</protein>
<dbReference type="STRING" id="356829.BITS_1377"/>
<keyword evidence="1" id="KW-0472">Membrane</keyword>
<dbReference type="eggNOG" id="COG4965">
    <property type="taxonomic scope" value="Bacteria"/>
</dbReference>